<dbReference type="GO" id="GO:0046872">
    <property type="term" value="F:metal ion binding"/>
    <property type="evidence" value="ECO:0007669"/>
    <property type="project" value="UniProtKB-KW"/>
</dbReference>
<dbReference type="AlphaFoldDB" id="A0A840PWX8"/>
<keyword evidence="3 14" id="KW-1003">Cell membrane</keyword>
<evidence type="ECO:0000313" key="15">
    <source>
        <dbReference type="EMBL" id="MBB5150380.1"/>
    </source>
</evidence>
<feature type="transmembrane region" description="Helical" evidence="14">
    <location>
        <begin position="6"/>
        <end position="22"/>
    </location>
</feature>
<feature type="transmembrane region" description="Helical" evidence="14">
    <location>
        <begin position="34"/>
        <end position="53"/>
    </location>
</feature>
<evidence type="ECO:0000256" key="10">
    <source>
        <dbReference type="ARBA" id="ARBA00023303"/>
    </source>
</evidence>
<comment type="catalytic activity">
    <reaction evidence="12">
        <text>fluoride(in) = fluoride(out)</text>
        <dbReference type="Rhea" id="RHEA:76159"/>
        <dbReference type="ChEBI" id="CHEBI:17051"/>
    </reaction>
    <physiologicalReaction direction="left-to-right" evidence="12">
        <dbReference type="Rhea" id="RHEA:76160"/>
    </physiologicalReaction>
</comment>
<comment type="activity regulation">
    <text evidence="14">Na(+) is not transported, but it plays an essential structural role and its presence is essential for fluoride channel function.</text>
</comment>
<comment type="subcellular location">
    <subcellularLocation>
        <location evidence="1 14">Cell membrane</location>
        <topology evidence="1 14">Multi-pass membrane protein</topology>
    </subcellularLocation>
</comment>
<evidence type="ECO:0000256" key="4">
    <source>
        <dbReference type="ARBA" id="ARBA00022692"/>
    </source>
</evidence>
<comment type="function">
    <text evidence="13 14">Fluoride-specific ion channel. Important for reducing fluoride concentration in the cell, thus reducing its toxicity.</text>
</comment>
<proteinExistence type="inferred from homology"/>
<evidence type="ECO:0000256" key="1">
    <source>
        <dbReference type="ARBA" id="ARBA00004651"/>
    </source>
</evidence>
<dbReference type="GO" id="GO:0062054">
    <property type="term" value="F:fluoride channel activity"/>
    <property type="evidence" value="ECO:0007669"/>
    <property type="project" value="UniProtKB-UniRule"/>
</dbReference>
<dbReference type="PANTHER" id="PTHR28259">
    <property type="entry name" value="FLUORIDE EXPORT PROTEIN 1-RELATED"/>
    <property type="match status" value="1"/>
</dbReference>
<keyword evidence="16" id="KW-1185">Reference proteome</keyword>
<dbReference type="GO" id="GO:0005886">
    <property type="term" value="C:plasma membrane"/>
    <property type="evidence" value="ECO:0007669"/>
    <property type="project" value="UniProtKB-SubCell"/>
</dbReference>
<dbReference type="HAMAP" id="MF_00454">
    <property type="entry name" value="FluC"/>
    <property type="match status" value="1"/>
</dbReference>
<dbReference type="EMBL" id="JACHGZ010000049">
    <property type="protein sequence ID" value="MBB5150380.1"/>
    <property type="molecule type" value="Genomic_DNA"/>
</dbReference>
<feature type="binding site" evidence="14">
    <location>
        <position position="72"/>
    </location>
    <ligand>
        <name>Na(+)</name>
        <dbReference type="ChEBI" id="CHEBI:29101"/>
        <note>structural</note>
    </ligand>
</feature>
<dbReference type="Proteomes" id="UP000557217">
    <property type="component" value="Unassembled WGS sequence"/>
</dbReference>
<evidence type="ECO:0000256" key="12">
    <source>
        <dbReference type="ARBA" id="ARBA00035585"/>
    </source>
</evidence>
<evidence type="ECO:0000256" key="7">
    <source>
        <dbReference type="ARBA" id="ARBA00023053"/>
    </source>
</evidence>
<evidence type="ECO:0000256" key="5">
    <source>
        <dbReference type="ARBA" id="ARBA00022723"/>
    </source>
</evidence>
<keyword evidence="10 14" id="KW-0407">Ion channel</keyword>
<keyword evidence="2 14" id="KW-0813">Transport</keyword>
<evidence type="ECO:0000256" key="6">
    <source>
        <dbReference type="ARBA" id="ARBA00022989"/>
    </source>
</evidence>
<feature type="transmembrane region" description="Helical" evidence="14">
    <location>
        <begin position="59"/>
        <end position="80"/>
    </location>
</feature>
<dbReference type="GO" id="GO:0140114">
    <property type="term" value="P:cellular detoxification of fluoride"/>
    <property type="evidence" value="ECO:0007669"/>
    <property type="project" value="UniProtKB-UniRule"/>
</dbReference>
<accession>A0A840PWX8</accession>
<keyword evidence="9 14" id="KW-0472">Membrane</keyword>
<organism evidence="15 16">
    <name type="scientific">Ureibacillus thermosphaericus</name>
    <dbReference type="NCBI Taxonomy" id="51173"/>
    <lineage>
        <taxon>Bacteria</taxon>
        <taxon>Bacillati</taxon>
        <taxon>Bacillota</taxon>
        <taxon>Bacilli</taxon>
        <taxon>Bacillales</taxon>
        <taxon>Caryophanaceae</taxon>
        <taxon>Ureibacillus</taxon>
    </lineage>
</organism>
<sequence>MLMHFVYVGIGGFLGAISRFAIAKVLNKQESLPFGTMTVNLLGAFLLGIITGAKANETLLLLLGTGFLGAFTTFSTLKLELIQFYLKNKKHFLLYIIITYGGGIGLAVLGYLIGIICWN</sequence>
<comment type="caution">
    <text evidence="15">The sequence shown here is derived from an EMBL/GenBank/DDBJ whole genome shotgun (WGS) entry which is preliminary data.</text>
</comment>
<evidence type="ECO:0000256" key="8">
    <source>
        <dbReference type="ARBA" id="ARBA00023065"/>
    </source>
</evidence>
<evidence type="ECO:0000256" key="11">
    <source>
        <dbReference type="ARBA" id="ARBA00035120"/>
    </source>
</evidence>
<evidence type="ECO:0000256" key="3">
    <source>
        <dbReference type="ARBA" id="ARBA00022475"/>
    </source>
</evidence>
<dbReference type="InterPro" id="IPR003691">
    <property type="entry name" value="FluC"/>
</dbReference>
<name>A0A840PWX8_URETH</name>
<gene>
    <name evidence="14" type="primary">fluC</name>
    <name evidence="14" type="synonym">crcB</name>
    <name evidence="15" type="ORF">HNR36_002800</name>
</gene>
<evidence type="ECO:0000313" key="16">
    <source>
        <dbReference type="Proteomes" id="UP000557217"/>
    </source>
</evidence>
<evidence type="ECO:0000256" key="9">
    <source>
        <dbReference type="ARBA" id="ARBA00023136"/>
    </source>
</evidence>
<reference evidence="15 16" key="1">
    <citation type="submission" date="2020-08" db="EMBL/GenBank/DDBJ databases">
        <title>Genomic Encyclopedia of Type Strains, Phase IV (KMG-IV): sequencing the most valuable type-strain genomes for metagenomic binning, comparative biology and taxonomic classification.</title>
        <authorList>
            <person name="Goeker M."/>
        </authorList>
    </citation>
    <scope>NUCLEOTIDE SEQUENCE [LARGE SCALE GENOMIC DNA]</scope>
    <source>
        <strain evidence="15 16">DSM 10633</strain>
    </source>
</reference>
<keyword evidence="8 14" id="KW-0406">Ion transport</keyword>
<comment type="similarity">
    <text evidence="11 14">Belongs to the fluoride channel Fluc/FEX (TC 1.A.43) family.</text>
</comment>
<evidence type="ECO:0000256" key="14">
    <source>
        <dbReference type="HAMAP-Rule" id="MF_00454"/>
    </source>
</evidence>
<protein>
    <recommendedName>
        <fullName evidence="14">Fluoride-specific ion channel FluC</fullName>
    </recommendedName>
</protein>
<keyword evidence="6 14" id="KW-1133">Transmembrane helix</keyword>
<evidence type="ECO:0000256" key="2">
    <source>
        <dbReference type="ARBA" id="ARBA00022448"/>
    </source>
</evidence>
<keyword evidence="4 14" id="KW-0812">Transmembrane</keyword>
<feature type="transmembrane region" description="Helical" evidence="14">
    <location>
        <begin position="92"/>
        <end position="116"/>
    </location>
</feature>
<dbReference type="PANTHER" id="PTHR28259:SF16">
    <property type="entry name" value="FLUORIDE-SPECIFIC ION CHANNEL FLUC 2"/>
    <property type="match status" value="1"/>
</dbReference>
<feature type="binding site" evidence="14">
    <location>
        <position position="69"/>
    </location>
    <ligand>
        <name>Na(+)</name>
        <dbReference type="ChEBI" id="CHEBI:29101"/>
        <note>structural</note>
    </ligand>
</feature>
<dbReference type="Pfam" id="PF02537">
    <property type="entry name" value="CRCB"/>
    <property type="match status" value="1"/>
</dbReference>
<keyword evidence="7 14" id="KW-0915">Sodium</keyword>
<keyword evidence="5 14" id="KW-0479">Metal-binding</keyword>
<evidence type="ECO:0000256" key="13">
    <source>
        <dbReference type="ARBA" id="ARBA00049940"/>
    </source>
</evidence>